<organism evidence="10 11">
    <name type="scientific">Magallana gigas</name>
    <name type="common">Pacific oyster</name>
    <name type="synonym">Crassostrea gigas</name>
    <dbReference type="NCBI Taxonomy" id="29159"/>
    <lineage>
        <taxon>Eukaryota</taxon>
        <taxon>Metazoa</taxon>
        <taxon>Spiralia</taxon>
        <taxon>Lophotrochozoa</taxon>
        <taxon>Mollusca</taxon>
        <taxon>Bivalvia</taxon>
        <taxon>Autobranchia</taxon>
        <taxon>Pteriomorphia</taxon>
        <taxon>Ostreida</taxon>
        <taxon>Ostreoidea</taxon>
        <taxon>Ostreidae</taxon>
        <taxon>Magallana</taxon>
    </lineage>
</organism>
<dbReference type="EnsemblMetazoa" id="G439.2">
    <property type="protein sequence ID" value="G439.2:cds"/>
    <property type="gene ID" value="G439"/>
</dbReference>
<evidence type="ECO:0000313" key="11">
    <source>
        <dbReference type="Proteomes" id="UP000005408"/>
    </source>
</evidence>
<comment type="similarity">
    <text evidence="2 9">Belongs to the cytochrome P450 family.</text>
</comment>
<comment type="cofactor">
    <cofactor evidence="1 8">
        <name>heme</name>
        <dbReference type="ChEBI" id="CHEBI:30413"/>
    </cofactor>
</comment>
<dbReference type="PROSITE" id="PS00086">
    <property type="entry name" value="CYTOCHROME_P450"/>
    <property type="match status" value="1"/>
</dbReference>
<evidence type="ECO:0000256" key="1">
    <source>
        <dbReference type="ARBA" id="ARBA00001971"/>
    </source>
</evidence>
<dbReference type="GO" id="GO:0004497">
    <property type="term" value="F:monooxygenase activity"/>
    <property type="evidence" value="ECO:0007669"/>
    <property type="project" value="UniProtKB-KW"/>
</dbReference>
<proteinExistence type="inferred from homology"/>
<evidence type="ECO:0000256" key="5">
    <source>
        <dbReference type="ARBA" id="ARBA00023002"/>
    </source>
</evidence>
<keyword evidence="4 8" id="KW-0479">Metal-binding</keyword>
<dbReference type="FunFam" id="1.10.630.10:FF:000006">
    <property type="entry name" value="Cytochrome P450 302a1, mitochondrial"/>
    <property type="match status" value="1"/>
</dbReference>
<dbReference type="PANTHER" id="PTHR24279">
    <property type="entry name" value="CYTOCHROME P450"/>
    <property type="match status" value="1"/>
</dbReference>
<dbReference type="GO" id="GO:0016705">
    <property type="term" value="F:oxidoreductase activity, acting on paired donors, with incorporation or reduction of molecular oxygen"/>
    <property type="evidence" value="ECO:0007669"/>
    <property type="project" value="InterPro"/>
</dbReference>
<keyword evidence="7 9" id="KW-0503">Monooxygenase</keyword>
<evidence type="ECO:0000256" key="2">
    <source>
        <dbReference type="ARBA" id="ARBA00010617"/>
    </source>
</evidence>
<sequence length="542" mass="62035">MANKGTSFGKVLAKSLGAQKRVLSTSTRQVAALSDVLPLSCPLGSTSALINQLLAPKHTQPEPATNPQTSLKSFDSVPGSKGLPFIGTLFDYIKKDGFRFNKIFEAYRQRALKYGPIFKENIANLSTVIISDPIEYNKVIAADGKTPTRHPMEPWHYYREQKQLGQGLVDLQGSEWYKVRSVASKKMLKMKEVLDFCTDMDKVAEDFISHLNIFRNPQNEIVDLEKQLFKWSMESIGTFLFDSRFGALGPNPPKETQDFVEHLQGFFKQMQPLMFNFPFYKIFPTRTWKQFEKHADNIFKLGRSFVDNKAIQLQQNPVKEGEKSSFIEYMMNQKSLTQNEALSTVVDMLISATETTSSATMWALYSLANNPEAQEKLYEETKRVLPNNETITPEKLPELQYVRAVVKESFRLYPITFATTRYLRKDTEIAGYLIPAGTHVQGHVYGMFQDEKYFPEPEKFKPERWTKGTAMKQEVKAMSNLVWGHGARMCIGRRFAEQELHILLTKIVQNFRLEYNHSPVGAVLNTVMTPDQPLRISFIPRN</sequence>
<evidence type="ECO:0000256" key="9">
    <source>
        <dbReference type="RuleBase" id="RU000461"/>
    </source>
</evidence>
<keyword evidence="5 9" id="KW-0560">Oxidoreductase</keyword>
<keyword evidence="3 8" id="KW-0349">Heme</keyword>
<dbReference type="PRINTS" id="PR00463">
    <property type="entry name" value="EP450I"/>
</dbReference>
<accession>A0A8W8N538</accession>
<name>A0A8W8N538_MAGGI</name>
<dbReference type="InterPro" id="IPR036396">
    <property type="entry name" value="Cyt_P450_sf"/>
</dbReference>
<dbReference type="CDD" id="cd11054">
    <property type="entry name" value="CYP24A1-like"/>
    <property type="match status" value="1"/>
</dbReference>
<dbReference type="InterPro" id="IPR017972">
    <property type="entry name" value="Cyt_P450_CS"/>
</dbReference>
<dbReference type="PANTHER" id="PTHR24279:SF120">
    <property type="entry name" value="CYTOCHROME P450"/>
    <property type="match status" value="1"/>
</dbReference>
<dbReference type="AlphaFoldDB" id="A0A8W8N538"/>
<dbReference type="Gene3D" id="1.10.630.10">
    <property type="entry name" value="Cytochrome P450"/>
    <property type="match status" value="1"/>
</dbReference>
<reference evidence="10" key="1">
    <citation type="submission" date="2022-08" db="UniProtKB">
        <authorList>
            <consortium name="EnsemblMetazoa"/>
        </authorList>
    </citation>
    <scope>IDENTIFICATION</scope>
    <source>
        <strain evidence="10">05x7-T-G4-1.051#20</strain>
    </source>
</reference>
<evidence type="ECO:0000256" key="8">
    <source>
        <dbReference type="PIRSR" id="PIRSR602401-1"/>
    </source>
</evidence>
<dbReference type="InterPro" id="IPR001128">
    <property type="entry name" value="Cyt_P450"/>
</dbReference>
<evidence type="ECO:0000313" key="10">
    <source>
        <dbReference type="EnsemblMetazoa" id="G439.2:cds"/>
    </source>
</evidence>
<evidence type="ECO:0000256" key="6">
    <source>
        <dbReference type="ARBA" id="ARBA00023004"/>
    </source>
</evidence>
<evidence type="ECO:0000256" key="4">
    <source>
        <dbReference type="ARBA" id="ARBA00022723"/>
    </source>
</evidence>
<dbReference type="OrthoDB" id="3945418at2759"/>
<dbReference type="InterPro" id="IPR002401">
    <property type="entry name" value="Cyt_P450_E_grp-I"/>
</dbReference>
<keyword evidence="6 8" id="KW-0408">Iron</keyword>
<dbReference type="SUPFAM" id="SSF48264">
    <property type="entry name" value="Cytochrome P450"/>
    <property type="match status" value="1"/>
</dbReference>
<evidence type="ECO:0000256" key="7">
    <source>
        <dbReference type="ARBA" id="ARBA00023033"/>
    </source>
</evidence>
<dbReference type="InterPro" id="IPR050479">
    <property type="entry name" value="CYP11_CYP27_families"/>
</dbReference>
<dbReference type="EnsemblMetazoa" id="G439.1">
    <property type="protein sequence ID" value="G439.1:cds"/>
    <property type="gene ID" value="G439"/>
</dbReference>
<dbReference type="PRINTS" id="PR00385">
    <property type="entry name" value="P450"/>
</dbReference>
<feature type="binding site" description="axial binding residue" evidence="8">
    <location>
        <position position="490"/>
    </location>
    <ligand>
        <name>heme</name>
        <dbReference type="ChEBI" id="CHEBI:30413"/>
    </ligand>
    <ligandPart>
        <name>Fe</name>
        <dbReference type="ChEBI" id="CHEBI:18248"/>
    </ligandPart>
</feature>
<evidence type="ECO:0008006" key="12">
    <source>
        <dbReference type="Google" id="ProtNLM"/>
    </source>
</evidence>
<dbReference type="GO" id="GO:0020037">
    <property type="term" value="F:heme binding"/>
    <property type="evidence" value="ECO:0007669"/>
    <property type="project" value="InterPro"/>
</dbReference>
<protein>
    <recommendedName>
        <fullName evidence="12">Cytochrome P450 10</fullName>
    </recommendedName>
</protein>
<dbReference type="GO" id="GO:0005506">
    <property type="term" value="F:iron ion binding"/>
    <property type="evidence" value="ECO:0007669"/>
    <property type="project" value="InterPro"/>
</dbReference>
<dbReference type="Pfam" id="PF00067">
    <property type="entry name" value="p450"/>
    <property type="match status" value="1"/>
</dbReference>
<dbReference type="Proteomes" id="UP000005408">
    <property type="component" value="Unassembled WGS sequence"/>
</dbReference>
<evidence type="ECO:0000256" key="3">
    <source>
        <dbReference type="ARBA" id="ARBA00022617"/>
    </source>
</evidence>
<keyword evidence="11" id="KW-1185">Reference proteome</keyword>
<dbReference type="OMA" id="MFEAYRQ"/>